<dbReference type="Proteomes" id="UP001066276">
    <property type="component" value="Chromosome 3_1"/>
</dbReference>
<reference evidence="3" key="1">
    <citation type="journal article" date="2022" name="bioRxiv">
        <title>Sequencing and chromosome-scale assembly of the giantPleurodeles waltlgenome.</title>
        <authorList>
            <person name="Brown T."/>
            <person name="Elewa A."/>
            <person name="Iarovenko S."/>
            <person name="Subramanian E."/>
            <person name="Araus A.J."/>
            <person name="Petzold A."/>
            <person name="Susuki M."/>
            <person name="Suzuki K.-i.T."/>
            <person name="Hayashi T."/>
            <person name="Toyoda A."/>
            <person name="Oliveira C."/>
            <person name="Osipova E."/>
            <person name="Leigh N.D."/>
            <person name="Simon A."/>
            <person name="Yun M.H."/>
        </authorList>
    </citation>
    <scope>NUCLEOTIDE SEQUENCE</scope>
    <source>
        <strain evidence="3">20211129_DDA</strain>
        <tissue evidence="3">Liver</tissue>
    </source>
</reference>
<feature type="coiled-coil region" evidence="1">
    <location>
        <begin position="52"/>
        <end position="79"/>
    </location>
</feature>
<name>A0AAV7UBD4_PLEWA</name>
<feature type="region of interest" description="Disordered" evidence="2">
    <location>
        <begin position="8"/>
        <end position="42"/>
    </location>
</feature>
<evidence type="ECO:0000256" key="2">
    <source>
        <dbReference type="SAM" id="MobiDB-lite"/>
    </source>
</evidence>
<gene>
    <name evidence="3" type="ORF">NDU88_002961</name>
</gene>
<keyword evidence="4" id="KW-1185">Reference proteome</keyword>
<keyword evidence="1" id="KW-0175">Coiled coil</keyword>
<dbReference type="AlphaFoldDB" id="A0AAV7UBD4"/>
<evidence type="ECO:0000313" key="3">
    <source>
        <dbReference type="EMBL" id="KAJ1186178.1"/>
    </source>
</evidence>
<accession>A0AAV7UBD4</accession>
<evidence type="ECO:0000313" key="4">
    <source>
        <dbReference type="Proteomes" id="UP001066276"/>
    </source>
</evidence>
<comment type="caution">
    <text evidence="3">The sequence shown here is derived from an EMBL/GenBank/DDBJ whole genome shotgun (WGS) entry which is preliminary data.</text>
</comment>
<evidence type="ECO:0000256" key="1">
    <source>
        <dbReference type="SAM" id="Coils"/>
    </source>
</evidence>
<sequence length="118" mass="12979">MACLQCKRGTAVGHTNTQGQPSMVKPKGPKVSSTPELEPPMLATNPDQLVLIGSMEQTIQALNRKLNSLLQAIEDVKMTLKPKLDTFTIDMGLLRADHSKPVEHIESELHTVHHAHIN</sequence>
<dbReference type="EMBL" id="JANPWB010000005">
    <property type="protein sequence ID" value="KAJ1186178.1"/>
    <property type="molecule type" value="Genomic_DNA"/>
</dbReference>
<organism evidence="3 4">
    <name type="scientific">Pleurodeles waltl</name>
    <name type="common">Iberian ribbed newt</name>
    <dbReference type="NCBI Taxonomy" id="8319"/>
    <lineage>
        <taxon>Eukaryota</taxon>
        <taxon>Metazoa</taxon>
        <taxon>Chordata</taxon>
        <taxon>Craniata</taxon>
        <taxon>Vertebrata</taxon>
        <taxon>Euteleostomi</taxon>
        <taxon>Amphibia</taxon>
        <taxon>Batrachia</taxon>
        <taxon>Caudata</taxon>
        <taxon>Salamandroidea</taxon>
        <taxon>Salamandridae</taxon>
        <taxon>Pleurodelinae</taxon>
        <taxon>Pleurodeles</taxon>
    </lineage>
</organism>
<proteinExistence type="predicted"/>
<protein>
    <submittedName>
        <fullName evidence="3">Uncharacterized protein</fullName>
    </submittedName>
</protein>